<dbReference type="NCBIfam" id="NF001095">
    <property type="entry name" value="PRK00124.1"/>
    <property type="match status" value="1"/>
</dbReference>
<evidence type="ECO:0000256" key="1">
    <source>
        <dbReference type="ARBA" id="ARBA00008522"/>
    </source>
</evidence>
<name>A0A3P3QGU4_9GAMM</name>
<dbReference type="HAMAP" id="MF_00489">
    <property type="entry name" value="UPF0178"/>
    <property type="match status" value="1"/>
</dbReference>
<evidence type="ECO:0000313" key="4">
    <source>
        <dbReference type="Proteomes" id="UP000276260"/>
    </source>
</evidence>
<comment type="caution">
    <text evidence="3">The sequence shown here is derived from an EMBL/GenBank/DDBJ whole genome shotgun (WGS) entry which is preliminary data.</text>
</comment>
<dbReference type="Proteomes" id="UP000276260">
    <property type="component" value="Unassembled WGS sequence"/>
</dbReference>
<dbReference type="CDD" id="cd18720">
    <property type="entry name" value="PIN_YqxD-like"/>
    <property type="match status" value="1"/>
</dbReference>
<dbReference type="OrthoDB" id="9798918at2"/>
<dbReference type="Pfam" id="PF02639">
    <property type="entry name" value="DUF188"/>
    <property type="match status" value="1"/>
</dbReference>
<dbReference type="PANTHER" id="PTHR35146">
    <property type="entry name" value="UPF0178 PROTEIN YAII"/>
    <property type="match status" value="1"/>
</dbReference>
<gene>
    <name evidence="3" type="ORF">EIK76_15015</name>
</gene>
<dbReference type="InterPro" id="IPR003791">
    <property type="entry name" value="UPF0178"/>
</dbReference>
<dbReference type="EMBL" id="RRCF01000004">
    <property type="protein sequence ID" value="RRJ19739.1"/>
    <property type="molecule type" value="Genomic_DNA"/>
</dbReference>
<dbReference type="PANTHER" id="PTHR35146:SF1">
    <property type="entry name" value="UPF0178 PROTEIN YAII"/>
    <property type="match status" value="1"/>
</dbReference>
<evidence type="ECO:0000256" key="2">
    <source>
        <dbReference type="HAMAP-Rule" id="MF_00489"/>
    </source>
</evidence>
<dbReference type="AlphaFoldDB" id="A0A3P3QGU4"/>
<keyword evidence="4" id="KW-1185">Reference proteome</keyword>
<reference evidence="3 4" key="1">
    <citation type="submission" date="2018-11" db="EMBL/GenBank/DDBJ databases">
        <title>Draft genome analysis of Rheinheimera mesophila isolated from an industrial waste site.</title>
        <authorList>
            <person name="Yu Q."/>
            <person name="Qi Y."/>
            <person name="Zhang H."/>
            <person name="Lu Y."/>
            <person name="Pu J."/>
        </authorList>
    </citation>
    <scope>NUCLEOTIDE SEQUENCE [LARGE SCALE GENOMIC DNA]</scope>
    <source>
        <strain evidence="3 4">IITR13</strain>
    </source>
</reference>
<proteinExistence type="inferred from homology"/>
<accession>A0A3P3QGU4</accession>
<dbReference type="RefSeq" id="WP_046520710.1">
    <property type="nucleotide sequence ID" value="NZ_LAVS01000086.1"/>
</dbReference>
<sequence>MPIWVDADSCPKVLKEILFKAAERKQMLLYLVANHSLPIPRSSYIKAVQVEHGFDVADRYIEQRISDGDLLISNDIPLAAAVVAKGALCITSKGRLLTPDNISDRLTMRNLQEELRSSGVQLSGPAPLGPQDKQQFANQLDQWLQKQTKTS</sequence>
<protein>
    <recommendedName>
        <fullName evidence="2">UPF0178 protein EIK76_15015</fullName>
    </recommendedName>
</protein>
<comment type="similarity">
    <text evidence="1 2">Belongs to the UPF0178 family.</text>
</comment>
<organism evidence="3 4">
    <name type="scientific">Rheinheimera mesophila</name>
    <dbReference type="NCBI Taxonomy" id="1547515"/>
    <lineage>
        <taxon>Bacteria</taxon>
        <taxon>Pseudomonadati</taxon>
        <taxon>Pseudomonadota</taxon>
        <taxon>Gammaproteobacteria</taxon>
        <taxon>Chromatiales</taxon>
        <taxon>Chromatiaceae</taxon>
        <taxon>Rheinheimera</taxon>
    </lineage>
</organism>
<evidence type="ECO:0000313" key="3">
    <source>
        <dbReference type="EMBL" id="RRJ19739.1"/>
    </source>
</evidence>